<dbReference type="PANTHER" id="PTHR34385">
    <property type="entry name" value="D-ALANYL-D-ALANINE CARBOXYPEPTIDASE"/>
    <property type="match status" value="1"/>
</dbReference>
<feature type="domain" description="Peptidase M15C" evidence="1">
    <location>
        <begin position="101"/>
        <end position="169"/>
    </location>
</feature>
<dbReference type="SUPFAM" id="SSF55166">
    <property type="entry name" value="Hedgehog/DD-peptidase"/>
    <property type="match status" value="1"/>
</dbReference>
<evidence type="ECO:0000259" key="1">
    <source>
        <dbReference type="Pfam" id="PF13539"/>
    </source>
</evidence>
<proteinExistence type="predicted"/>
<protein>
    <submittedName>
        <fullName evidence="2">Peptidoglycan L-alanyl-D-glutamate endopeptidase CwlK</fullName>
    </submittedName>
</protein>
<dbReference type="STRING" id="361279.SAMN05421663_10666"/>
<sequence length="173" mass="19479">MHWKRIIVTTLALTVAALILFGFLHIEQLSPNQSTPADSMDTQGITGLHPTVEENMHELIDKSADIGISIIITDDYRSNEEQDKLYAQGRTTDGQIVTNVQGGESMHNYGLAIDFALEPEPGNVIWDMEYDGNENGKSDWMEVVEIAKNLGFEWGGDWQGFKDYPHLEMHIDQ</sequence>
<dbReference type="Gene3D" id="3.30.1380.10">
    <property type="match status" value="1"/>
</dbReference>
<dbReference type="InterPro" id="IPR009045">
    <property type="entry name" value="Zn_M74/Hedgehog-like"/>
</dbReference>
<gene>
    <name evidence="2" type="ORF">SAMN05421663_10666</name>
</gene>
<dbReference type="PANTHER" id="PTHR34385:SF1">
    <property type="entry name" value="PEPTIDOGLYCAN L-ALANYL-D-GLUTAMATE ENDOPEPTIDASE CWLK"/>
    <property type="match status" value="1"/>
</dbReference>
<dbReference type="InterPro" id="IPR039561">
    <property type="entry name" value="Peptidase_M15C"/>
</dbReference>
<dbReference type="EMBL" id="FMZB01000006">
    <property type="protein sequence ID" value="SDD03917.1"/>
    <property type="molecule type" value="Genomic_DNA"/>
</dbReference>
<accession>A0A1G6RIW4</accession>
<organism evidence="2 3">
    <name type="scientific">Terribacillus halophilus</name>
    <dbReference type="NCBI Taxonomy" id="361279"/>
    <lineage>
        <taxon>Bacteria</taxon>
        <taxon>Bacillati</taxon>
        <taxon>Bacillota</taxon>
        <taxon>Bacilli</taxon>
        <taxon>Bacillales</taxon>
        <taxon>Bacillaceae</taxon>
        <taxon>Terribacillus</taxon>
    </lineage>
</organism>
<reference evidence="3" key="1">
    <citation type="submission" date="2016-10" db="EMBL/GenBank/DDBJ databases">
        <authorList>
            <person name="Varghese N."/>
            <person name="Submissions S."/>
        </authorList>
    </citation>
    <scope>NUCLEOTIDE SEQUENCE [LARGE SCALE GENOMIC DNA]</scope>
    <source>
        <strain evidence="3">DSM 21620</strain>
    </source>
</reference>
<dbReference type="AlphaFoldDB" id="A0A1G6RIW4"/>
<dbReference type="InterPro" id="IPR052179">
    <property type="entry name" value="DD-CPase-like"/>
</dbReference>
<evidence type="ECO:0000313" key="2">
    <source>
        <dbReference type="EMBL" id="SDD03917.1"/>
    </source>
</evidence>
<keyword evidence="3" id="KW-1185">Reference proteome</keyword>
<dbReference type="GO" id="GO:0008233">
    <property type="term" value="F:peptidase activity"/>
    <property type="evidence" value="ECO:0007669"/>
    <property type="project" value="InterPro"/>
</dbReference>
<dbReference type="CDD" id="cd14845">
    <property type="entry name" value="L-Ala-D-Glu_peptidase_like"/>
    <property type="match status" value="1"/>
</dbReference>
<dbReference type="RefSeq" id="WP_425288302.1">
    <property type="nucleotide sequence ID" value="NZ_FMZB01000006.1"/>
</dbReference>
<dbReference type="Proteomes" id="UP000198666">
    <property type="component" value="Unassembled WGS sequence"/>
</dbReference>
<dbReference type="Pfam" id="PF13539">
    <property type="entry name" value="Peptidase_M15_4"/>
    <property type="match status" value="1"/>
</dbReference>
<name>A0A1G6RIW4_9BACI</name>
<evidence type="ECO:0000313" key="3">
    <source>
        <dbReference type="Proteomes" id="UP000198666"/>
    </source>
</evidence>